<feature type="signal peptide" evidence="1">
    <location>
        <begin position="1"/>
        <end position="23"/>
    </location>
</feature>
<dbReference type="Proteomes" id="UP000253759">
    <property type="component" value="Unassembled WGS sequence"/>
</dbReference>
<keyword evidence="1" id="KW-0732">Signal</keyword>
<comment type="caution">
    <text evidence="2">The sequence shown here is derived from an EMBL/GenBank/DDBJ whole genome shotgun (WGS) entry which is preliminary data.</text>
</comment>
<dbReference type="InterPro" id="IPR053724">
    <property type="entry name" value="OMP_A26_sf"/>
</dbReference>
<keyword evidence="3" id="KW-1185">Reference proteome</keyword>
<evidence type="ECO:0000313" key="2">
    <source>
        <dbReference type="EMBL" id="RDE10387.1"/>
    </source>
</evidence>
<dbReference type="GO" id="GO:0004190">
    <property type="term" value="F:aspartic-type endopeptidase activity"/>
    <property type="evidence" value="ECO:0007669"/>
    <property type="project" value="InterPro"/>
</dbReference>
<proteinExistence type="predicted"/>
<protein>
    <recommendedName>
        <fullName evidence="4">Autotransporter outer membrane beta-barrel domain-containing protein</fullName>
    </recommendedName>
</protein>
<evidence type="ECO:0000313" key="3">
    <source>
        <dbReference type="Proteomes" id="UP000253759"/>
    </source>
</evidence>
<dbReference type="Gene3D" id="2.40.128.90">
    <property type="entry name" value="OMPT-like"/>
    <property type="match status" value="1"/>
</dbReference>
<dbReference type="InterPro" id="IPR020080">
    <property type="entry name" value="OM_adhesin/peptidase_omptin"/>
</dbReference>
<dbReference type="OrthoDB" id="7591823at2"/>
<accession>A0A369W8L1</accession>
<organism evidence="2 3">
    <name type="scientific">Pelagibacterium lacus</name>
    <dbReference type="NCBI Taxonomy" id="2282655"/>
    <lineage>
        <taxon>Bacteria</taxon>
        <taxon>Pseudomonadati</taxon>
        <taxon>Pseudomonadota</taxon>
        <taxon>Alphaproteobacteria</taxon>
        <taxon>Hyphomicrobiales</taxon>
        <taxon>Devosiaceae</taxon>
        <taxon>Pelagibacterium</taxon>
    </lineage>
</organism>
<gene>
    <name evidence="2" type="ORF">DVH29_00030</name>
</gene>
<sequence length="346" mass="36404">MSRTVTALAAIALAAAGTAPVLAADWGTSQPPVFRPAYPVNMAPLEDSLDFEIGLRYVYGIGRQSATLSGSPLTGGGTYSSNDTSHIIELAGRIDDHSTSTYLKGAIGYAAYIDGSYDDPFGSGPIRGGRVASLGADFGYTPLRSSGFSAGGFIGYQYLNESPDTDRGVFLVPDSLNWSSGSPLYTIGRDNSPNLLEVHALRLGLTGRAELGPMFDISAEVAAIPYANLSGTLGAHSFAESYVGGVLVGKSSATSVEGHLYGGAAELMAGFNPTENLSVRFGARGYYLTGPVMANYSVTTIADAMDMDGDGTYETGPTSATQYYERQLTNFDMFRWGPVIELTGRF</sequence>
<dbReference type="RefSeq" id="WP_147275959.1">
    <property type="nucleotide sequence ID" value="NZ_QQNH01000001.1"/>
</dbReference>
<dbReference type="AlphaFoldDB" id="A0A369W8L1"/>
<evidence type="ECO:0000256" key="1">
    <source>
        <dbReference type="SAM" id="SignalP"/>
    </source>
</evidence>
<evidence type="ECO:0008006" key="4">
    <source>
        <dbReference type="Google" id="ProtNLM"/>
    </source>
</evidence>
<reference evidence="3" key="1">
    <citation type="submission" date="2018-07" db="EMBL/GenBank/DDBJ databases">
        <authorList>
            <person name="Liu B.-T."/>
            <person name="Du Z."/>
        </authorList>
    </citation>
    <scope>NUCLEOTIDE SEQUENCE [LARGE SCALE GENOMIC DNA]</scope>
    <source>
        <strain evidence="3">XYN52</strain>
    </source>
</reference>
<feature type="chain" id="PRO_5016770201" description="Autotransporter outer membrane beta-barrel domain-containing protein" evidence="1">
    <location>
        <begin position="24"/>
        <end position="346"/>
    </location>
</feature>
<name>A0A369W8L1_9HYPH</name>
<dbReference type="EMBL" id="QQNH01000001">
    <property type="protein sequence ID" value="RDE10387.1"/>
    <property type="molecule type" value="Genomic_DNA"/>
</dbReference>
<dbReference type="SUPFAM" id="SSF69917">
    <property type="entry name" value="OMPT-like"/>
    <property type="match status" value="1"/>
</dbReference>